<organism evidence="1 2">
    <name type="scientific">Linum tenue</name>
    <dbReference type="NCBI Taxonomy" id="586396"/>
    <lineage>
        <taxon>Eukaryota</taxon>
        <taxon>Viridiplantae</taxon>
        <taxon>Streptophyta</taxon>
        <taxon>Embryophyta</taxon>
        <taxon>Tracheophyta</taxon>
        <taxon>Spermatophyta</taxon>
        <taxon>Magnoliopsida</taxon>
        <taxon>eudicotyledons</taxon>
        <taxon>Gunneridae</taxon>
        <taxon>Pentapetalae</taxon>
        <taxon>rosids</taxon>
        <taxon>fabids</taxon>
        <taxon>Malpighiales</taxon>
        <taxon>Linaceae</taxon>
        <taxon>Linum</taxon>
    </lineage>
</organism>
<reference evidence="1" key="1">
    <citation type="submission" date="2022-08" db="EMBL/GenBank/DDBJ databases">
        <authorList>
            <person name="Gutierrez-Valencia J."/>
        </authorList>
    </citation>
    <scope>NUCLEOTIDE SEQUENCE</scope>
</reference>
<dbReference type="AlphaFoldDB" id="A0AAV0NI40"/>
<protein>
    <recommendedName>
        <fullName evidence="3">F-box protein</fullName>
    </recommendedName>
</protein>
<evidence type="ECO:0000313" key="1">
    <source>
        <dbReference type="EMBL" id="CAI0458263.1"/>
    </source>
</evidence>
<comment type="caution">
    <text evidence="1">The sequence shown here is derived from an EMBL/GenBank/DDBJ whole genome shotgun (WGS) entry which is preliminary data.</text>
</comment>
<dbReference type="Proteomes" id="UP001154282">
    <property type="component" value="Unassembled WGS sequence"/>
</dbReference>
<proteinExistence type="predicted"/>
<keyword evidence="2" id="KW-1185">Reference proteome</keyword>
<dbReference type="EMBL" id="CAMGYJ010000008">
    <property type="protein sequence ID" value="CAI0458263.1"/>
    <property type="molecule type" value="Genomic_DNA"/>
</dbReference>
<sequence>MITKSSGFVVYTAWGTIHGGNSMVLLVWYCRHIHISEYTVLSSHSIVLEQEPKMDIWVLQQFDTAGECWYKLFSISPSPSPCILMGPRGLSKDGKVICVTRDDRLLVLDPTTGQTYALPVGGCHHYSLQVARSSANLGA</sequence>
<gene>
    <name evidence="1" type="ORF">LITE_LOCUS33453</name>
</gene>
<accession>A0AAV0NI40</accession>
<evidence type="ECO:0008006" key="3">
    <source>
        <dbReference type="Google" id="ProtNLM"/>
    </source>
</evidence>
<evidence type="ECO:0000313" key="2">
    <source>
        <dbReference type="Proteomes" id="UP001154282"/>
    </source>
</evidence>
<name>A0AAV0NI40_9ROSI</name>